<comment type="subcellular location">
    <subcellularLocation>
        <location evidence="1">Membrane</location>
        <topology evidence="1">Multi-pass membrane protein</topology>
    </subcellularLocation>
</comment>
<dbReference type="Ensembl" id="ENSOKIT00005116088.1">
    <property type="protein sequence ID" value="ENSOKIP00005108342.1"/>
    <property type="gene ID" value="ENSOKIG00005047450.1"/>
</dbReference>
<sequence length="229" mass="25982">ANSSVDVSQSVEEDPLVDGPLISHDALQSAIRREFTTLPTHCPAVLLLLLQVVYVSLSVCVAVVCVLEVGREECVRVLGNVRGQSVVVIGKVFVWLCVLLFGVCVQHHHSRVRSRGYLRFYRDNRTLKHLPFLIHSAGTPASQCNRHHYSPWFESRLYHIRPVVRFNRDRAGPDISQEEPSKSYNTTETGFREGSSLEEVVEKQADLIDYLKQHNTLLSKRLLNMTVQH</sequence>
<evidence type="ECO:0000256" key="6">
    <source>
        <dbReference type="ARBA" id="ARBA00023136"/>
    </source>
</evidence>
<name>A0A8C7KS92_ONCKI</name>
<reference evidence="9" key="1">
    <citation type="submission" date="2025-08" db="UniProtKB">
        <authorList>
            <consortium name="Ensembl"/>
        </authorList>
    </citation>
    <scope>IDENTIFICATION</scope>
</reference>
<feature type="transmembrane region" description="Helical" evidence="8">
    <location>
        <begin position="84"/>
        <end position="105"/>
    </location>
</feature>
<keyword evidence="5 8" id="KW-1133">Transmembrane helix</keyword>
<evidence type="ECO:0000256" key="1">
    <source>
        <dbReference type="ARBA" id="ARBA00004141"/>
    </source>
</evidence>
<keyword evidence="4 8" id="KW-0812">Transmembrane</keyword>
<accession>A0A8C7KS92</accession>
<dbReference type="InterPro" id="IPR029399">
    <property type="entry name" value="TMEM192"/>
</dbReference>
<feature type="region of interest" description="Disordered" evidence="7">
    <location>
        <begin position="171"/>
        <end position="190"/>
    </location>
</feature>
<protein>
    <recommendedName>
        <fullName evidence="3">Transmembrane protein 192</fullName>
    </recommendedName>
</protein>
<proteinExistence type="inferred from homology"/>
<dbReference type="GO" id="GO:0005765">
    <property type="term" value="C:lysosomal membrane"/>
    <property type="evidence" value="ECO:0007669"/>
    <property type="project" value="TreeGrafter"/>
</dbReference>
<organism evidence="9 10">
    <name type="scientific">Oncorhynchus kisutch</name>
    <name type="common">Coho salmon</name>
    <name type="synonym">Salmo kisutch</name>
    <dbReference type="NCBI Taxonomy" id="8019"/>
    <lineage>
        <taxon>Eukaryota</taxon>
        <taxon>Metazoa</taxon>
        <taxon>Chordata</taxon>
        <taxon>Craniata</taxon>
        <taxon>Vertebrata</taxon>
        <taxon>Euteleostomi</taxon>
        <taxon>Actinopterygii</taxon>
        <taxon>Neopterygii</taxon>
        <taxon>Teleostei</taxon>
        <taxon>Protacanthopterygii</taxon>
        <taxon>Salmoniformes</taxon>
        <taxon>Salmonidae</taxon>
        <taxon>Salmoninae</taxon>
        <taxon>Oncorhynchus</taxon>
    </lineage>
</organism>
<feature type="transmembrane region" description="Helical" evidence="8">
    <location>
        <begin position="42"/>
        <end position="64"/>
    </location>
</feature>
<evidence type="ECO:0000313" key="10">
    <source>
        <dbReference type="Proteomes" id="UP000694557"/>
    </source>
</evidence>
<dbReference type="Pfam" id="PF14802">
    <property type="entry name" value="TMEM192"/>
    <property type="match status" value="2"/>
</dbReference>
<evidence type="ECO:0000313" key="9">
    <source>
        <dbReference type="Ensembl" id="ENSOKIP00005108342.1"/>
    </source>
</evidence>
<dbReference type="AlphaFoldDB" id="A0A8C7KS92"/>
<evidence type="ECO:0000256" key="5">
    <source>
        <dbReference type="ARBA" id="ARBA00022989"/>
    </source>
</evidence>
<dbReference type="GO" id="GO:0005770">
    <property type="term" value="C:late endosome"/>
    <property type="evidence" value="ECO:0007669"/>
    <property type="project" value="TreeGrafter"/>
</dbReference>
<dbReference type="Proteomes" id="UP000694557">
    <property type="component" value="Unassembled WGS sequence"/>
</dbReference>
<evidence type="ECO:0000256" key="3">
    <source>
        <dbReference type="ARBA" id="ARBA00014635"/>
    </source>
</evidence>
<dbReference type="PANTHER" id="PTHR31592:SF1">
    <property type="entry name" value="TRANSMEMBRANE PROTEIN 192"/>
    <property type="match status" value="1"/>
</dbReference>
<dbReference type="PANTHER" id="PTHR31592">
    <property type="entry name" value="TRANSMEMBRANE PROTEIN 192"/>
    <property type="match status" value="1"/>
</dbReference>
<reference evidence="9" key="2">
    <citation type="submission" date="2025-09" db="UniProtKB">
        <authorList>
            <consortium name="Ensembl"/>
        </authorList>
    </citation>
    <scope>IDENTIFICATION</scope>
</reference>
<keyword evidence="6 8" id="KW-0472">Membrane</keyword>
<comment type="similarity">
    <text evidence="2">Belongs to the TMEM192 family.</text>
</comment>
<dbReference type="GeneTree" id="ENSGT00390000013749"/>
<gene>
    <name evidence="9" type="primary">TMEM192</name>
</gene>
<evidence type="ECO:0000256" key="8">
    <source>
        <dbReference type="SAM" id="Phobius"/>
    </source>
</evidence>
<evidence type="ECO:0000256" key="7">
    <source>
        <dbReference type="SAM" id="MobiDB-lite"/>
    </source>
</evidence>
<keyword evidence="10" id="KW-1185">Reference proteome</keyword>
<evidence type="ECO:0000256" key="2">
    <source>
        <dbReference type="ARBA" id="ARBA00006314"/>
    </source>
</evidence>
<evidence type="ECO:0000256" key="4">
    <source>
        <dbReference type="ARBA" id="ARBA00022692"/>
    </source>
</evidence>